<dbReference type="PRINTS" id="PR00385">
    <property type="entry name" value="P450"/>
</dbReference>
<dbReference type="Pfam" id="PF00067">
    <property type="entry name" value="p450"/>
    <property type="match status" value="1"/>
</dbReference>
<protein>
    <recommendedName>
        <fullName evidence="13">Cytochrome P450</fullName>
    </recommendedName>
</protein>
<evidence type="ECO:0008006" key="13">
    <source>
        <dbReference type="Google" id="ProtNLM"/>
    </source>
</evidence>
<dbReference type="GO" id="GO:0004497">
    <property type="term" value="F:monooxygenase activity"/>
    <property type="evidence" value="ECO:0007669"/>
    <property type="project" value="UniProtKB-KW"/>
</dbReference>
<dbReference type="Proteomes" id="UP000006352">
    <property type="component" value="Unassembled WGS sequence"/>
</dbReference>
<keyword evidence="4 9" id="KW-0349">Heme</keyword>
<sequence length="539" mass="61179">MAIVYLALGLVLLGFALWKLFWILIDPFVSTLRDLPGPQGSSWLYGNLKEIFNADNSVLHEAWVEKYGNTIKYKGWLNRDRLFTMDTRALNYVLSHSNEYHKPDLARISLGMILGEGILVVEGEQHRQQRRIMNPAFGPAQIRELTEIFVDKAILLRDYWSAELGKHDLPYRIDVLKGLSKMTLDVIGLAGFNYHFDSLNTEGKPNELNSAFDTMFRSLEGFSLIPMLKAFFPPLRVIPDNRERQIAAAQNVMKRIGMQLIAEKKAEVLRSTKSGEKSEDGMHDRDLLTLLIKANMATDLPESQQLSDQDVLAQVPTFLIAGHETTSNATAWCLYALTQAPEVQQKLREELLSVPTENPTMDELNALPYLDAVIRETMRVHAPVPSSIRVATKDDAIPLNTPYIDRKGQTHHEIRVRKGDPIFIPILAVNRSKALWGDDSFEFKPERWERIPETAQSIPGVWANMLSFLGGPRSCIGYRFSIVEMKALLFTLVRAFEFKLAVPAADMTKRSAVVQRPFVRSEMEKGNQMPLLITPYKRV</sequence>
<dbReference type="AlphaFoldDB" id="J4HRN8"/>
<name>J4HRN8_9APHY</name>
<comment type="similarity">
    <text evidence="3">Belongs to the cytochrome P450 family.</text>
</comment>
<keyword evidence="8" id="KW-0503">Monooxygenase</keyword>
<keyword evidence="12" id="KW-1185">Reference proteome</keyword>
<dbReference type="InterPro" id="IPR036396">
    <property type="entry name" value="Cyt_P450_sf"/>
</dbReference>
<dbReference type="GeneID" id="24093388"/>
<dbReference type="InterPro" id="IPR001128">
    <property type="entry name" value="Cyt_P450"/>
</dbReference>
<dbReference type="SUPFAM" id="SSF48264">
    <property type="entry name" value="Cytochrome P450"/>
    <property type="match status" value="1"/>
</dbReference>
<dbReference type="HOGENOM" id="CLU_001570_5_11_1"/>
<keyword evidence="6" id="KW-0560">Oxidoreductase</keyword>
<evidence type="ECO:0000256" key="9">
    <source>
        <dbReference type="PIRSR" id="PIRSR602403-1"/>
    </source>
</evidence>
<keyword evidence="5 9" id="KW-0479">Metal-binding</keyword>
<dbReference type="RefSeq" id="XP_012177760.1">
    <property type="nucleotide sequence ID" value="XM_012322370.1"/>
</dbReference>
<dbReference type="OrthoDB" id="1470350at2759"/>
<reference evidence="11 12" key="1">
    <citation type="journal article" date="2012" name="Appl. Environ. Microbiol.">
        <title>Short-read sequencing for genomic analysis of the brown rot fungus Fibroporia radiculosa.</title>
        <authorList>
            <person name="Tang J.D."/>
            <person name="Perkins A.D."/>
            <person name="Sonstegard T.S."/>
            <person name="Schroeder S.G."/>
            <person name="Burgess S.C."/>
            <person name="Diehl S.V."/>
        </authorList>
    </citation>
    <scope>NUCLEOTIDE SEQUENCE [LARGE SCALE GENOMIC DNA]</scope>
    <source>
        <strain evidence="11 12">TFFH 294</strain>
    </source>
</reference>
<dbReference type="Gene3D" id="1.10.630.10">
    <property type="entry name" value="Cytochrome P450"/>
    <property type="match status" value="1"/>
</dbReference>
<evidence type="ECO:0000256" key="10">
    <source>
        <dbReference type="SAM" id="Phobius"/>
    </source>
</evidence>
<dbReference type="GO" id="GO:0016705">
    <property type="term" value="F:oxidoreductase activity, acting on paired donors, with incorporation or reduction of molecular oxygen"/>
    <property type="evidence" value="ECO:0007669"/>
    <property type="project" value="InterPro"/>
</dbReference>
<evidence type="ECO:0000256" key="8">
    <source>
        <dbReference type="ARBA" id="ARBA00023033"/>
    </source>
</evidence>
<dbReference type="PANTHER" id="PTHR24305:SF166">
    <property type="entry name" value="CYTOCHROME P450 12A4, MITOCHONDRIAL-RELATED"/>
    <property type="match status" value="1"/>
</dbReference>
<gene>
    <name evidence="11" type="ORF">FIBRA_00475</name>
</gene>
<dbReference type="InterPro" id="IPR050121">
    <property type="entry name" value="Cytochrome_P450_monoxygenase"/>
</dbReference>
<evidence type="ECO:0000256" key="3">
    <source>
        <dbReference type="ARBA" id="ARBA00010617"/>
    </source>
</evidence>
<dbReference type="CDD" id="cd11069">
    <property type="entry name" value="CYP_FUM15-like"/>
    <property type="match status" value="1"/>
</dbReference>
<evidence type="ECO:0000256" key="2">
    <source>
        <dbReference type="ARBA" id="ARBA00005179"/>
    </source>
</evidence>
<keyword evidence="7 9" id="KW-0408">Iron</keyword>
<feature type="binding site" description="axial binding residue" evidence="9">
    <location>
        <position position="475"/>
    </location>
    <ligand>
        <name>heme</name>
        <dbReference type="ChEBI" id="CHEBI:30413"/>
    </ligand>
    <ligandPart>
        <name>Fe</name>
        <dbReference type="ChEBI" id="CHEBI:18248"/>
    </ligandPart>
</feature>
<dbReference type="GO" id="GO:0020037">
    <property type="term" value="F:heme binding"/>
    <property type="evidence" value="ECO:0007669"/>
    <property type="project" value="InterPro"/>
</dbReference>
<proteinExistence type="inferred from homology"/>
<evidence type="ECO:0000256" key="5">
    <source>
        <dbReference type="ARBA" id="ARBA00022723"/>
    </source>
</evidence>
<comment type="cofactor">
    <cofactor evidence="1 9">
        <name>heme</name>
        <dbReference type="ChEBI" id="CHEBI:30413"/>
    </cofactor>
</comment>
<keyword evidence="10" id="KW-0472">Membrane</keyword>
<dbReference type="GO" id="GO:0005506">
    <property type="term" value="F:iron ion binding"/>
    <property type="evidence" value="ECO:0007669"/>
    <property type="project" value="InterPro"/>
</dbReference>
<evidence type="ECO:0000256" key="4">
    <source>
        <dbReference type="ARBA" id="ARBA00022617"/>
    </source>
</evidence>
<evidence type="ECO:0000313" key="11">
    <source>
        <dbReference type="EMBL" id="CCL98477.1"/>
    </source>
</evidence>
<dbReference type="STRING" id="599839.J4HRN8"/>
<evidence type="ECO:0000313" key="12">
    <source>
        <dbReference type="Proteomes" id="UP000006352"/>
    </source>
</evidence>
<keyword evidence="10" id="KW-0812">Transmembrane</keyword>
<dbReference type="InterPro" id="IPR002403">
    <property type="entry name" value="Cyt_P450_E_grp-IV"/>
</dbReference>
<dbReference type="PANTHER" id="PTHR24305">
    <property type="entry name" value="CYTOCHROME P450"/>
    <property type="match status" value="1"/>
</dbReference>
<feature type="transmembrane region" description="Helical" evidence="10">
    <location>
        <begin position="6"/>
        <end position="25"/>
    </location>
</feature>
<accession>J4HRN8</accession>
<evidence type="ECO:0000256" key="7">
    <source>
        <dbReference type="ARBA" id="ARBA00023004"/>
    </source>
</evidence>
<comment type="pathway">
    <text evidence="2">Secondary metabolite biosynthesis.</text>
</comment>
<keyword evidence="10" id="KW-1133">Transmembrane helix</keyword>
<evidence type="ECO:0000256" key="1">
    <source>
        <dbReference type="ARBA" id="ARBA00001971"/>
    </source>
</evidence>
<dbReference type="PRINTS" id="PR00465">
    <property type="entry name" value="EP450IV"/>
</dbReference>
<dbReference type="InParanoid" id="J4HRN8"/>
<organism evidence="11 12">
    <name type="scientific">Fibroporia radiculosa</name>
    <dbReference type="NCBI Taxonomy" id="599839"/>
    <lineage>
        <taxon>Eukaryota</taxon>
        <taxon>Fungi</taxon>
        <taxon>Dikarya</taxon>
        <taxon>Basidiomycota</taxon>
        <taxon>Agaricomycotina</taxon>
        <taxon>Agaricomycetes</taxon>
        <taxon>Polyporales</taxon>
        <taxon>Fibroporiaceae</taxon>
        <taxon>Fibroporia</taxon>
    </lineage>
</organism>
<evidence type="ECO:0000256" key="6">
    <source>
        <dbReference type="ARBA" id="ARBA00023002"/>
    </source>
</evidence>
<dbReference type="EMBL" id="HE796885">
    <property type="protein sequence ID" value="CCL98477.1"/>
    <property type="molecule type" value="Genomic_DNA"/>
</dbReference>